<evidence type="ECO:0000256" key="4">
    <source>
        <dbReference type="ARBA" id="ARBA00023002"/>
    </source>
</evidence>
<dbReference type="InParanoid" id="A0A1X7TFH5"/>
<accession>A0A1X7TFH5</accession>
<evidence type="ECO:0000256" key="5">
    <source>
        <dbReference type="ARBA" id="ARBA00023004"/>
    </source>
</evidence>
<feature type="domain" description="Cupin-like" evidence="7">
    <location>
        <begin position="68"/>
        <end position="116"/>
    </location>
</feature>
<evidence type="ECO:0000256" key="2">
    <source>
        <dbReference type="ARBA" id="ARBA00004123"/>
    </source>
</evidence>
<sequence>MEERFGHEEIGAENGKKENRTATGELFKFSAFLDRYNTSDIYMVGDMPLSMQEEWSIPSFLICGGYTENLAFINVWFSSGGTKSVLHTDSMENFHCVVSGHKVFVMFEPLYSEAIGPEHKNLGYYHIDVGT</sequence>
<evidence type="ECO:0000256" key="6">
    <source>
        <dbReference type="ARBA" id="ARBA00023242"/>
    </source>
</evidence>
<evidence type="ECO:0000313" key="8">
    <source>
        <dbReference type="EnsemblMetazoa" id="Aqu2.1.13147_001"/>
    </source>
</evidence>
<dbReference type="Pfam" id="PF13621">
    <property type="entry name" value="Cupin_8"/>
    <property type="match status" value="1"/>
</dbReference>
<dbReference type="GO" id="GO:0005634">
    <property type="term" value="C:nucleus"/>
    <property type="evidence" value="ECO:0007669"/>
    <property type="project" value="UniProtKB-SubCell"/>
</dbReference>
<keyword evidence="6" id="KW-0539">Nucleus</keyword>
<dbReference type="OrthoDB" id="415358at2759"/>
<dbReference type="PANTHER" id="PTHR12461:SF106">
    <property type="entry name" value="BIFUNCTIONAL PEPTIDASE AND ARGINYL-HYDROXYLASE JMJD5"/>
    <property type="match status" value="1"/>
</dbReference>
<evidence type="ECO:0000259" key="7">
    <source>
        <dbReference type="Pfam" id="PF13621"/>
    </source>
</evidence>
<reference evidence="8" key="1">
    <citation type="submission" date="2017-05" db="UniProtKB">
        <authorList>
            <consortium name="EnsemblMetazoa"/>
        </authorList>
    </citation>
    <scope>IDENTIFICATION</scope>
</reference>
<dbReference type="SUPFAM" id="SSF51197">
    <property type="entry name" value="Clavaminate synthase-like"/>
    <property type="match status" value="1"/>
</dbReference>
<keyword evidence="3" id="KW-0479">Metal-binding</keyword>
<evidence type="ECO:0000256" key="1">
    <source>
        <dbReference type="ARBA" id="ARBA00001954"/>
    </source>
</evidence>
<keyword evidence="4" id="KW-0560">Oxidoreductase</keyword>
<dbReference type="Gene3D" id="2.60.120.650">
    <property type="entry name" value="Cupin"/>
    <property type="match status" value="1"/>
</dbReference>
<dbReference type="GO" id="GO:0046872">
    <property type="term" value="F:metal ion binding"/>
    <property type="evidence" value="ECO:0007669"/>
    <property type="project" value="UniProtKB-KW"/>
</dbReference>
<proteinExistence type="predicted"/>
<evidence type="ECO:0000256" key="3">
    <source>
        <dbReference type="ARBA" id="ARBA00022723"/>
    </source>
</evidence>
<comment type="subcellular location">
    <subcellularLocation>
        <location evidence="2">Nucleus</location>
    </subcellularLocation>
</comment>
<organism evidence="8">
    <name type="scientific">Amphimedon queenslandica</name>
    <name type="common">Sponge</name>
    <dbReference type="NCBI Taxonomy" id="400682"/>
    <lineage>
        <taxon>Eukaryota</taxon>
        <taxon>Metazoa</taxon>
        <taxon>Porifera</taxon>
        <taxon>Demospongiae</taxon>
        <taxon>Heteroscleromorpha</taxon>
        <taxon>Haplosclerida</taxon>
        <taxon>Niphatidae</taxon>
        <taxon>Amphimedon</taxon>
    </lineage>
</organism>
<dbReference type="InterPro" id="IPR041667">
    <property type="entry name" value="Cupin_8"/>
</dbReference>
<keyword evidence="5" id="KW-0408">Iron</keyword>
<dbReference type="GO" id="GO:0016491">
    <property type="term" value="F:oxidoreductase activity"/>
    <property type="evidence" value="ECO:0007669"/>
    <property type="project" value="UniProtKB-KW"/>
</dbReference>
<dbReference type="OMA" id="CIKSANW"/>
<comment type="cofactor">
    <cofactor evidence="1">
        <name>Fe(2+)</name>
        <dbReference type="ChEBI" id="CHEBI:29033"/>
    </cofactor>
</comment>
<dbReference type="EnsemblMetazoa" id="Aqu2.1.13147_001">
    <property type="protein sequence ID" value="Aqu2.1.13147_001"/>
    <property type="gene ID" value="Aqu2.1.13147"/>
</dbReference>
<dbReference type="AlphaFoldDB" id="A0A1X7TFH5"/>
<name>A0A1X7TFH5_AMPQE</name>
<dbReference type="eggNOG" id="ENOG502S3V1">
    <property type="taxonomic scope" value="Eukaryota"/>
</dbReference>
<protein>
    <recommendedName>
        <fullName evidence="7">Cupin-like domain-containing protein</fullName>
    </recommendedName>
</protein>
<dbReference type="PANTHER" id="PTHR12461">
    <property type="entry name" value="HYPOXIA-INDUCIBLE FACTOR 1 ALPHA INHIBITOR-RELATED"/>
    <property type="match status" value="1"/>
</dbReference>